<keyword evidence="2" id="KW-1185">Reference proteome</keyword>
<dbReference type="EMBL" id="CM018044">
    <property type="protein sequence ID" value="KAA8530018.1"/>
    <property type="molecule type" value="Genomic_DNA"/>
</dbReference>
<protein>
    <submittedName>
        <fullName evidence="1">Uncharacterized protein</fullName>
    </submittedName>
</protein>
<evidence type="ECO:0000313" key="2">
    <source>
        <dbReference type="Proteomes" id="UP000325577"/>
    </source>
</evidence>
<evidence type="ECO:0000313" key="1">
    <source>
        <dbReference type="EMBL" id="KAA8530018.1"/>
    </source>
</evidence>
<name>A0A5J5AIP0_9ASTE</name>
<organism evidence="1 2">
    <name type="scientific">Nyssa sinensis</name>
    <dbReference type="NCBI Taxonomy" id="561372"/>
    <lineage>
        <taxon>Eukaryota</taxon>
        <taxon>Viridiplantae</taxon>
        <taxon>Streptophyta</taxon>
        <taxon>Embryophyta</taxon>
        <taxon>Tracheophyta</taxon>
        <taxon>Spermatophyta</taxon>
        <taxon>Magnoliopsida</taxon>
        <taxon>eudicotyledons</taxon>
        <taxon>Gunneridae</taxon>
        <taxon>Pentapetalae</taxon>
        <taxon>asterids</taxon>
        <taxon>Cornales</taxon>
        <taxon>Nyssaceae</taxon>
        <taxon>Nyssa</taxon>
    </lineage>
</organism>
<gene>
    <name evidence="1" type="ORF">F0562_034552</name>
</gene>
<accession>A0A5J5AIP0</accession>
<proteinExistence type="predicted"/>
<reference evidence="1 2" key="1">
    <citation type="submission" date="2019-09" db="EMBL/GenBank/DDBJ databases">
        <title>A chromosome-level genome assembly of the Chinese tupelo Nyssa sinensis.</title>
        <authorList>
            <person name="Yang X."/>
            <person name="Kang M."/>
            <person name="Yang Y."/>
            <person name="Xiong H."/>
            <person name="Wang M."/>
            <person name="Zhang Z."/>
            <person name="Wang Z."/>
            <person name="Wu H."/>
            <person name="Ma T."/>
            <person name="Liu J."/>
            <person name="Xi Z."/>
        </authorList>
    </citation>
    <scope>NUCLEOTIDE SEQUENCE [LARGE SCALE GENOMIC DNA]</scope>
    <source>
        <strain evidence="1">J267</strain>
        <tissue evidence="1">Leaf</tissue>
    </source>
</reference>
<sequence>MKVGSRVQCLVTELDLEAGIFAAKWVRQIEIEQVGFVIRPVFGGDRWTLCCTGERMINGVHGGRQQRFSSRERAAAAVF</sequence>
<dbReference type="Proteomes" id="UP000325577">
    <property type="component" value="Linkage Group LG20"/>
</dbReference>
<dbReference type="AlphaFoldDB" id="A0A5J5AIP0"/>